<keyword evidence="1" id="KW-0472">Membrane</keyword>
<dbReference type="EMBL" id="RJSF01000030">
    <property type="protein sequence ID" value="RNM15256.1"/>
    <property type="molecule type" value="Genomic_DNA"/>
</dbReference>
<accession>A0A3N0GSU3</accession>
<feature type="transmembrane region" description="Helical" evidence="1">
    <location>
        <begin position="108"/>
        <end position="127"/>
    </location>
</feature>
<feature type="transmembrane region" description="Helical" evidence="1">
    <location>
        <begin position="54"/>
        <end position="75"/>
    </location>
</feature>
<evidence type="ECO:0000256" key="1">
    <source>
        <dbReference type="SAM" id="Phobius"/>
    </source>
</evidence>
<dbReference type="AlphaFoldDB" id="A0A3N0GSU3"/>
<name>A0A3N0GSU3_9ACTN</name>
<gene>
    <name evidence="2" type="ORF">EFL26_08625</name>
</gene>
<evidence type="ECO:0000313" key="2">
    <source>
        <dbReference type="EMBL" id="RNM15256.1"/>
    </source>
</evidence>
<keyword evidence="1" id="KW-0812">Transmembrane</keyword>
<evidence type="ECO:0000313" key="3">
    <source>
        <dbReference type="Proteomes" id="UP000279994"/>
    </source>
</evidence>
<evidence type="ECO:0008006" key="4">
    <source>
        <dbReference type="Google" id="ProtNLM"/>
    </source>
</evidence>
<keyword evidence="1" id="KW-1133">Transmembrane helix</keyword>
<feature type="transmembrane region" description="Helical" evidence="1">
    <location>
        <begin position="21"/>
        <end position="42"/>
    </location>
</feature>
<dbReference type="Proteomes" id="UP000279994">
    <property type="component" value="Unassembled WGS sequence"/>
</dbReference>
<protein>
    <recommendedName>
        <fullName evidence="4">Integral membrane protein</fullName>
    </recommendedName>
</protein>
<keyword evidence="3" id="KW-1185">Reference proteome</keyword>
<comment type="caution">
    <text evidence="2">The sequence shown here is derived from an EMBL/GenBank/DDBJ whole genome shotgun (WGS) entry which is preliminary data.</text>
</comment>
<sequence>MRYVETRPDAGSPYSRHGAPAPLVAAAGLVLVEGLLTVMYGVGEAVHLTSARLVMGITTSLFFVGYGVAMMFCAWGMNRLRTWARGPVLLAQLIWLGLAWNFREGDTLPLAIGLAVPAVLVLVGMLLPVSVDALEHGPGHDDDQA</sequence>
<organism evidence="2 3">
    <name type="scientific">Nocardioides pocheonensis</name>
    <dbReference type="NCBI Taxonomy" id="661485"/>
    <lineage>
        <taxon>Bacteria</taxon>
        <taxon>Bacillati</taxon>
        <taxon>Actinomycetota</taxon>
        <taxon>Actinomycetes</taxon>
        <taxon>Propionibacteriales</taxon>
        <taxon>Nocardioidaceae</taxon>
        <taxon>Nocardioides</taxon>
    </lineage>
</organism>
<reference evidence="2 3" key="1">
    <citation type="submission" date="2018-11" db="EMBL/GenBank/DDBJ databases">
        <authorList>
            <person name="Li F."/>
        </authorList>
    </citation>
    <scope>NUCLEOTIDE SEQUENCE [LARGE SCALE GENOMIC DNA]</scope>
    <source>
        <strain evidence="2 3">Gsoil 818</strain>
    </source>
</reference>
<proteinExistence type="predicted"/>